<dbReference type="InterPro" id="IPR016162">
    <property type="entry name" value="Ald_DH_N"/>
</dbReference>
<feature type="active site" evidence="2">
    <location>
        <position position="252"/>
    </location>
</feature>
<comment type="similarity">
    <text evidence="3">Belongs to the aldehyde dehydrogenase family.</text>
</comment>
<feature type="domain" description="Aldehyde dehydrogenase" evidence="4">
    <location>
        <begin position="17"/>
        <end position="475"/>
    </location>
</feature>
<accession>A0ABY7R2M7</accession>
<dbReference type="InterPro" id="IPR029510">
    <property type="entry name" value="Ald_DH_CS_GLU"/>
</dbReference>
<sequence length="482" mass="51727">MTNMNRKHWLNFIDGKWCDSEERFEVLNPATNQSIGTIAKASMSDAATALAAARRCADSRQLSAVRPAERVKWMHRIAQEILGLVQVGAHVLCAENGKTVDEAKDEFVEAARYFEYYGGMADKIEGVSIPLGNGYMDFTMYDPMGVSLQIVPWNFPVSICARALAPALAAGNAVVVKSPELSPLGMCVLFEAIERAGLPNGAVNLLCGSGREIGSYLAAQKAVDQIVFTGSVPTGQTILKLAAENATPCVMELGGKSAAVVFPDVDLDQLMASVRMGIFFNAGQVCSAMSRLVVHRSIYDAVVSRVKDLAQGLSVGSGDDGSDLTPVISARQLDQIQRMCQRAQEEGAVLVTGGETVSNCQGNFLLPTVFSNVRPEMNIAQEEVFGPVLVIIPFDDETEAMAIANGTDFGLVAGVFTQDLNKAMRCARLLRSGQVFVNEWYAGGIEVPFGGVGLSGYGRERGQEALYSYVRTKNVAIRVAGE</sequence>
<dbReference type="Proteomes" id="UP001214301">
    <property type="component" value="Chromosome"/>
</dbReference>
<evidence type="ECO:0000256" key="2">
    <source>
        <dbReference type="PROSITE-ProRule" id="PRU10007"/>
    </source>
</evidence>
<dbReference type="InterPro" id="IPR016160">
    <property type="entry name" value="Ald_DH_CS_CYS"/>
</dbReference>
<reference evidence="5 6" key="1">
    <citation type="journal article" date="2020" name="Front. Microbiol.">
        <title>Toward Biorecycling: Isolation of a Soil Bacterium That Grows on a Polyurethane Oligomer and Monomer.</title>
        <authorList>
            <person name="Espinosa M.J.C."/>
            <person name="Blanco A.C."/>
            <person name="Schmidgall T."/>
            <person name="Atanasoff-Kardjalieff A.K."/>
            <person name="Kappelmeyer U."/>
            <person name="Tischler D."/>
            <person name="Pieper D.H."/>
            <person name="Heipieper H.J."/>
            <person name="Eberlein C."/>
        </authorList>
    </citation>
    <scope>NUCLEOTIDE SEQUENCE [LARGE SCALE GENOMIC DNA]</scope>
    <source>
        <strain evidence="5 6">TDA1</strain>
    </source>
</reference>
<dbReference type="InterPro" id="IPR016161">
    <property type="entry name" value="Ald_DH/histidinol_DH"/>
</dbReference>
<protein>
    <submittedName>
        <fullName evidence="5">Aldehyde dehydrogenase family protein</fullName>
    </submittedName>
</protein>
<dbReference type="InterPro" id="IPR016163">
    <property type="entry name" value="Ald_DH_C"/>
</dbReference>
<gene>
    <name evidence="5" type="ORF">PMC74_14520</name>
</gene>
<evidence type="ECO:0000259" key="4">
    <source>
        <dbReference type="Pfam" id="PF00171"/>
    </source>
</evidence>
<keyword evidence="6" id="KW-1185">Reference proteome</keyword>
<dbReference type="SUPFAM" id="SSF53720">
    <property type="entry name" value="ALDH-like"/>
    <property type="match status" value="1"/>
</dbReference>
<organism evidence="5 6">
    <name type="scientific">Pseudomonas capeferrum</name>
    <dbReference type="NCBI Taxonomy" id="1495066"/>
    <lineage>
        <taxon>Bacteria</taxon>
        <taxon>Pseudomonadati</taxon>
        <taxon>Pseudomonadota</taxon>
        <taxon>Gammaproteobacteria</taxon>
        <taxon>Pseudomonadales</taxon>
        <taxon>Pseudomonadaceae</taxon>
        <taxon>Pseudomonas</taxon>
    </lineage>
</organism>
<keyword evidence="1 3" id="KW-0560">Oxidoreductase</keyword>
<dbReference type="Pfam" id="PF00171">
    <property type="entry name" value="Aldedh"/>
    <property type="match status" value="1"/>
</dbReference>
<evidence type="ECO:0000256" key="3">
    <source>
        <dbReference type="RuleBase" id="RU003345"/>
    </source>
</evidence>
<dbReference type="PROSITE" id="PS00070">
    <property type="entry name" value="ALDEHYDE_DEHYDR_CYS"/>
    <property type="match status" value="1"/>
</dbReference>
<proteinExistence type="inferred from homology"/>
<evidence type="ECO:0000313" key="6">
    <source>
        <dbReference type="Proteomes" id="UP001214301"/>
    </source>
</evidence>
<dbReference type="PROSITE" id="PS00687">
    <property type="entry name" value="ALDEHYDE_DEHYDR_GLU"/>
    <property type="match status" value="1"/>
</dbReference>
<dbReference type="RefSeq" id="WP_047583074.1">
    <property type="nucleotide sequence ID" value="NZ_CP116669.1"/>
</dbReference>
<dbReference type="InterPro" id="IPR015590">
    <property type="entry name" value="Aldehyde_DH_dom"/>
</dbReference>
<dbReference type="EMBL" id="CP116669">
    <property type="protein sequence ID" value="WCH97999.1"/>
    <property type="molecule type" value="Genomic_DNA"/>
</dbReference>
<evidence type="ECO:0000313" key="5">
    <source>
        <dbReference type="EMBL" id="WCH97999.1"/>
    </source>
</evidence>
<dbReference type="Gene3D" id="3.40.605.10">
    <property type="entry name" value="Aldehyde Dehydrogenase, Chain A, domain 1"/>
    <property type="match status" value="1"/>
</dbReference>
<dbReference type="Gene3D" id="3.40.309.10">
    <property type="entry name" value="Aldehyde Dehydrogenase, Chain A, domain 2"/>
    <property type="match status" value="1"/>
</dbReference>
<evidence type="ECO:0000256" key="1">
    <source>
        <dbReference type="ARBA" id="ARBA00023002"/>
    </source>
</evidence>
<name>A0ABY7R2M7_9PSED</name>
<dbReference type="PANTHER" id="PTHR11699">
    <property type="entry name" value="ALDEHYDE DEHYDROGENASE-RELATED"/>
    <property type="match status" value="1"/>
</dbReference>